<keyword evidence="1" id="KW-1133">Transmembrane helix</keyword>
<feature type="transmembrane region" description="Helical" evidence="1">
    <location>
        <begin position="46"/>
        <end position="66"/>
    </location>
</feature>
<dbReference type="OrthoDB" id="10409844at2759"/>
<evidence type="ECO:0000256" key="1">
    <source>
        <dbReference type="SAM" id="Phobius"/>
    </source>
</evidence>
<keyword evidence="1" id="KW-0812">Transmembrane</keyword>
<keyword evidence="1" id="KW-0472">Membrane</keyword>
<comment type="caution">
    <text evidence="2">The sequence shown here is derived from an EMBL/GenBank/DDBJ whole genome shotgun (WGS) entry which is preliminary data.</text>
</comment>
<dbReference type="AlphaFoldDB" id="A0A8S3PQV8"/>
<sequence length="247" mass="27078">MIQSVFKDAFIRATTQSNIAKAISSEESVTKAHEEKSSEGLSKTELLILLCGALSGIIVLLGIFGISNCVKKLRCISKSNSKISVEEVVDKAGEHTTQETLELHETLYESIDDSHLDSILLPITSSSNQEKDYDSSSSESITNCNETRVCYQHPLTSLGTKEASDHKDEQSQNAMPSTIKNDCIVGQSLCSPFQPVEADASGYEISVDCTYDRASYLHRNTTLVDNTSYCHISEIDQRSTPIRVGES</sequence>
<protein>
    <submittedName>
        <fullName evidence="2">Uncharacterized protein</fullName>
    </submittedName>
</protein>
<accession>A0A8S3PQV8</accession>
<organism evidence="2 3">
    <name type="scientific">Mytilus edulis</name>
    <name type="common">Blue mussel</name>
    <dbReference type="NCBI Taxonomy" id="6550"/>
    <lineage>
        <taxon>Eukaryota</taxon>
        <taxon>Metazoa</taxon>
        <taxon>Spiralia</taxon>
        <taxon>Lophotrochozoa</taxon>
        <taxon>Mollusca</taxon>
        <taxon>Bivalvia</taxon>
        <taxon>Autobranchia</taxon>
        <taxon>Pteriomorphia</taxon>
        <taxon>Mytilida</taxon>
        <taxon>Mytiloidea</taxon>
        <taxon>Mytilidae</taxon>
        <taxon>Mytilinae</taxon>
        <taxon>Mytilus</taxon>
    </lineage>
</organism>
<dbReference type="EMBL" id="CAJPWZ010000071">
    <property type="protein sequence ID" value="CAG2185199.1"/>
    <property type="molecule type" value="Genomic_DNA"/>
</dbReference>
<evidence type="ECO:0000313" key="2">
    <source>
        <dbReference type="EMBL" id="CAG2185199.1"/>
    </source>
</evidence>
<evidence type="ECO:0000313" key="3">
    <source>
        <dbReference type="Proteomes" id="UP000683360"/>
    </source>
</evidence>
<dbReference type="Proteomes" id="UP000683360">
    <property type="component" value="Unassembled WGS sequence"/>
</dbReference>
<gene>
    <name evidence="2" type="ORF">MEDL_812</name>
</gene>
<proteinExistence type="predicted"/>
<reference evidence="2" key="1">
    <citation type="submission" date="2021-03" db="EMBL/GenBank/DDBJ databases">
        <authorList>
            <person name="Bekaert M."/>
        </authorList>
    </citation>
    <scope>NUCLEOTIDE SEQUENCE</scope>
</reference>
<keyword evidence="3" id="KW-1185">Reference proteome</keyword>
<name>A0A8S3PQV8_MYTED</name>